<dbReference type="GO" id="GO:0006351">
    <property type="term" value="P:DNA-templated transcription"/>
    <property type="evidence" value="ECO:0007669"/>
    <property type="project" value="UniProtKB-UniRule"/>
</dbReference>
<evidence type="ECO:0000256" key="11">
    <source>
        <dbReference type="HAMAP-Rule" id="MF_00366"/>
    </source>
</evidence>
<dbReference type="EC" id="2.7.7.6" evidence="2 11"/>
<evidence type="ECO:0000313" key="12">
    <source>
        <dbReference type="EMBL" id="MBB5755216.1"/>
    </source>
</evidence>
<dbReference type="Proteomes" id="UP000523821">
    <property type="component" value="Unassembled WGS sequence"/>
</dbReference>
<evidence type="ECO:0000256" key="3">
    <source>
        <dbReference type="ARBA" id="ARBA00013725"/>
    </source>
</evidence>
<evidence type="ECO:0000256" key="2">
    <source>
        <dbReference type="ARBA" id="ARBA00012418"/>
    </source>
</evidence>
<dbReference type="GO" id="GO:0003899">
    <property type="term" value="F:DNA-directed RNA polymerase activity"/>
    <property type="evidence" value="ECO:0007669"/>
    <property type="project" value="UniProtKB-UniRule"/>
</dbReference>
<keyword evidence="4 11" id="KW-0240">DNA-directed RNA polymerase</keyword>
<gene>
    <name evidence="11" type="primary">rpoZ</name>
    <name evidence="12" type="ORF">GGQ63_004317</name>
</gene>
<evidence type="ECO:0000313" key="13">
    <source>
        <dbReference type="Proteomes" id="UP000523821"/>
    </source>
</evidence>
<comment type="caution">
    <text evidence="12">The sequence shown here is derived from an EMBL/GenBank/DDBJ whole genome shotgun (WGS) entry which is preliminary data.</text>
</comment>
<sequence>MDPSVVFDCERVLPNRFALTLAAAARSRALNRGHPARIARPATSTVDLALHEIAANVFTEKELAPFLTSRDGARLLPPPAYPARWADAAAPLSLEARSFTDDCHRGTACGWGMQTAAGDASNRQGGMNNGKVTVFQ</sequence>
<dbReference type="InterPro" id="IPR036161">
    <property type="entry name" value="RPB6/omega-like_sf"/>
</dbReference>
<evidence type="ECO:0000256" key="10">
    <source>
        <dbReference type="ARBA" id="ARBA00048552"/>
    </source>
</evidence>
<comment type="function">
    <text evidence="11">Promotes RNA polymerase assembly. Latches the N- and C-terminal regions of the beta' subunit thereby facilitating its interaction with the beta and alpha subunits.</text>
</comment>
<evidence type="ECO:0000256" key="9">
    <source>
        <dbReference type="ARBA" id="ARBA00030998"/>
    </source>
</evidence>
<organism evidence="12 13">
    <name type="scientific">Prosthecomicrobium pneumaticum</name>
    <dbReference type="NCBI Taxonomy" id="81895"/>
    <lineage>
        <taxon>Bacteria</taxon>
        <taxon>Pseudomonadati</taxon>
        <taxon>Pseudomonadota</taxon>
        <taxon>Alphaproteobacteria</taxon>
        <taxon>Hyphomicrobiales</taxon>
        <taxon>Kaistiaceae</taxon>
        <taxon>Prosthecomicrobium</taxon>
    </lineage>
</organism>
<proteinExistence type="inferred from homology"/>
<comment type="similarity">
    <text evidence="1 11">Belongs to the RNA polymerase subunit omega family.</text>
</comment>
<accession>A0A7W9FR40</accession>
<dbReference type="InterPro" id="IPR006110">
    <property type="entry name" value="Pol_omega/Rpo6/RPB6"/>
</dbReference>
<dbReference type="SUPFAM" id="SSF63562">
    <property type="entry name" value="RPB6/omega subunit-like"/>
    <property type="match status" value="1"/>
</dbReference>
<protein>
    <recommendedName>
        <fullName evidence="3 11">DNA-directed RNA polymerase subunit omega</fullName>
        <shortName evidence="11">RNAP omega subunit</shortName>
        <ecNumber evidence="2 11">2.7.7.6</ecNumber>
    </recommendedName>
    <alternativeName>
        <fullName evidence="9 11">RNA polymerase omega subunit</fullName>
    </alternativeName>
    <alternativeName>
        <fullName evidence="8 11">Transcriptase subunit omega</fullName>
    </alternativeName>
</protein>
<comment type="catalytic activity">
    <reaction evidence="10 11">
        <text>RNA(n) + a ribonucleoside 5'-triphosphate = RNA(n+1) + diphosphate</text>
        <dbReference type="Rhea" id="RHEA:21248"/>
        <dbReference type="Rhea" id="RHEA-COMP:14527"/>
        <dbReference type="Rhea" id="RHEA-COMP:17342"/>
        <dbReference type="ChEBI" id="CHEBI:33019"/>
        <dbReference type="ChEBI" id="CHEBI:61557"/>
        <dbReference type="ChEBI" id="CHEBI:140395"/>
        <dbReference type="EC" id="2.7.7.6"/>
    </reaction>
</comment>
<evidence type="ECO:0000256" key="8">
    <source>
        <dbReference type="ARBA" id="ARBA00029924"/>
    </source>
</evidence>
<dbReference type="SMART" id="SM01409">
    <property type="entry name" value="RNA_pol_Rpb6"/>
    <property type="match status" value="1"/>
</dbReference>
<dbReference type="GO" id="GO:0003677">
    <property type="term" value="F:DNA binding"/>
    <property type="evidence" value="ECO:0007669"/>
    <property type="project" value="UniProtKB-UniRule"/>
</dbReference>
<keyword evidence="5 11" id="KW-0808">Transferase</keyword>
<reference evidence="12 13" key="1">
    <citation type="submission" date="2020-08" db="EMBL/GenBank/DDBJ databases">
        <title>Genomic Encyclopedia of Type Strains, Phase IV (KMG-IV): sequencing the most valuable type-strain genomes for metagenomic binning, comparative biology and taxonomic classification.</title>
        <authorList>
            <person name="Goeker M."/>
        </authorList>
    </citation>
    <scope>NUCLEOTIDE SEQUENCE [LARGE SCALE GENOMIC DNA]</scope>
    <source>
        <strain evidence="12 13">DSM 16268</strain>
    </source>
</reference>
<evidence type="ECO:0000256" key="6">
    <source>
        <dbReference type="ARBA" id="ARBA00022695"/>
    </source>
</evidence>
<comment type="subunit">
    <text evidence="11">The RNAP catalytic core consists of 2 alpha, 1 beta, 1 beta' and 1 omega subunit. When a sigma factor is associated with the core the holoenzyme is formed, which can initiate transcription.</text>
</comment>
<dbReference type="Pfam" id="PF01192">
    <property type="entry name" value="RNA_pol_Rpb6"/>
    <property type="match status" value="1"/>
</dbReference>
<dbReference type="EMBL" id="JACHOO010000015">
    <property type="protein sequence ID" value="MBB5755216.1"/>
    <property type="molecule type" value="Genomic_DNA"/>
</dbReference>
<evidence type="ECO:0000256" key="5">
    <source>
        <dbReference type="ARBA" id="ARBA00022679"/>
    </source>
</evidence>
<dbReference type="GO" id="GO:0000428">
    <property type="term" value="C:DNA-directed RNA polymerase complex"/>
    <property type="evidence" value="ECO:0007669"/>
    <property type="project" value="UniProtKB-KW"/>
</dbReference>
<evidence type="ECO:0000256" key="1">
    <source>
        <dbReference type="ARBA" id="ARBA00006711"/>
    </source>
</evidence>
<keyword evidence="13" id="KW-1185">Reference proteome</keyword>
<dbReference type="InterPro" id="IPR003716">
    <property type="entry name" value="DNA-dir_RNA_pol_omega"/>
</dbReference>
<name>A0A7W9FR40_9HYPH</name>
<evidence type="ECO:0000256" key="7">
    <source>
        <dbReference type="ARBA" id="ARBA00023163"/>
    </source>
</evidence>
<keyword evidence="6 11" id="KW-0548">Nucleotidyltransferase</keyword>
<dbReference type="HAMAP" id="MF_00366">
    <property type="entry name" value="RNApol_bact_RpoZ"/>
    <property type="match status" value="1"/>
</dbReference>
<dbReference type="RefSeq" id="WP_183858645.1">
    <property type="nucleotide sequence ID" value="NZ_JACHOO010000015.1"/>
</dbReference>
<keyword evidence="7 11" id="KW-0804">Transcription</keyword>
<dbReference type="Gene3D" id="3.90.940.10">
    <property type="match status" value="1"/>
</dbReference>
<dbReference type="AlphaFoldDB" id="A0A7W9FR40"/>
<evidence type="ECO:0000256" key="4">
    <source>
        <dbReference type="ARBA" id="ARBA00022478"/>
    </source>
</evidence>